<evidence type="ECO:0000313" key="9">
    <source>
        <dbReference type="Proteomes" id="UP000838672"/>
    </source>
</evidence>
<feature type="transmembrane region" description="Helical" evidence="6">
    <location>
        <begin position="172"/>
        <end position="189"/>
    </location>
</feature>
<dbReference type="EMBL" id="CAKLDI010000001">
    <property type="protein sequence ID" value="CAH0532803.1"/>
    <property type="molecule type" value="Genomic_DNA"/>
</dbReference>
<feature type="transmembrane region" description="Helical" evidence="6">
    <location>
        <begin position="281"/>
        <end position="300"/>
    </location>
</feature>
<evidence type="ECO:0000256" key="1">
    <source>
        <dbReference type="ARBA" id="ARBA00004651"/>
    </source>
</evidence>
<evidence type="ECO:0000256" key="3">
    <source>
        <dbReference type="ARBA" id="ARBA00022989"/>
    </source>
</evidence>
<evidence type="ECO:0000259" key="7">
    <source>
        <dbReference type="PROSITE" id="PS50929"/>
    </source>
</evidence>
<dbReference type="PROSITE" id="PS50929">
    <property type="entry name" value="ABC_TM1F"/>
    <property type="match status" value="1"/>
</dbReference>
<sequence>MTTAAHNTEASVSQATQSTANQGASASQSINKTMAQIIAQGGGDQGQLRRATGFRLLEQCLELSPLLVVFSWLASVAGVAHPAAHWLDWQSPWQVLALLAGCFALQAAFAWLGLKLGFLSAFAMMGRYRRQLLQHIHQLPLGTIQAYRTGTLTDMVGEDIQVIEGVFTHHVIDLRVTIIMPILLLLVMAWIDPWLALACAIFLPLAFASMNGARQLLVRASQKRYQMLRDTSGMLIEYMQGLFTLRLFNRSEDWCDKLHQQFNALTQACWRVERWGAGPVLLFRLLLDLSLVTLVAVSAWRLQQAALSPWQALLALLIALRVVAYFSEFIGHISVMRALLQAQQKQQQLLEQPSLPQGKDLPIAFADASLSMTQLNFRYRADEPWALRDICLNVPAAKVTAIVGPSGSGKSTLLHLFARFYLSQEGEIALGGINYDACSTEQLMSQMSMVFQEVQLFSGSVLENVRIGRPSATEQEVLQACQDADCHQFIEALPQGYHTLLGEGGGALRW</sequence>
<dbReference type="InterPro" id="IPR027417">
    <property type="entry name" value="P-loop_NTPase"/>
</dbReference>
<feature type="transmembrane region" description="Helical" evidence="6">
    <location>
        <begin position="96"/>
        <end position="123"/>
    </location>
</feature>
<dbReference type="InterPro" id="IPR003439">
    <property type="entry name" value="ABC_transporter-like_ATP-bd"/>
</dbReference>
<accession>A0ABM8ZR71</accession>
<gene>
    <name evidence="8" type="ORF">VST7929_00650</name>
</gene>
<feature type="transmembrane region" description="Helical" evidence="6">
    <location>
        <begin position="195"/>
        <end position="217"/>
    </location>
</feature>
<evidence type="ECO:0000256" key="4">
    <source>
        <dbReference type="ARBA" id="ARBA00023136"/>
    </source>
</evidence>
<feature type="domain" description="ABC transmembrane type-1" evidence="7">
    <location>
        <begin position="51"/>
        <end position="338"/>
    </location>
</feature>
<dbReference type="InterPro" id="IPR036640">
    <property type="entry name" value="ABC1_TM_sf"/>
</dbReference>
<protein>
    <recommendedName>
        <fullName evidence="7">ABC transmembrane type-1 domain-containing protein</fullName>
    </recommendedName>
</protein>
<dbReference type="Pfam" id="PF00005">
    <property type="entry name" value="ABC_tran"/>
    <property type="match status" value="1"/>
</dbReference>
<comment type="caution">
    <text evidence="8">The sequence shown here is derived from an EMBL/GenBank/DDBJ whole genome shotgun (WGS) entry which is preliminary data.</text>
</comment>
<feature type="transmembrane region" description="Helical" evidence="6">
    <location>
        <begin position="312"/>
        <end position="335"/>
    </location>
</feature>
<keyword evidence="3 6" id="KW-1133">Transmembrane helix</keyword>
<name>A0ABM8ZR71_9VIBR</name>
<dbReference type="SUPFAM" id="SSF90123">
    <property type="entry name" value="ABC transporter transmembrane region"/>
    <property type="match status" value="1"/>
</dbReference>
<dbReference type="PANTHER" id="PTHR24221:SF397">
    <property type="entry name" value="ABC TRANSPORTER, ATP-BINDING TRANSMEMBRANE PROTEIN"/>
    <property type="match status" value="1"/>
</dbReference>
<keyword evidence="2 6" id="KW-0812">Transmembrane</keyword>
<proteinExistence type="predicted"/>
<organism evidence="8 9">
    <name type="scientific">Vibrio stylophorae</name>
    <dbReference type="NCBI Taxonomy" id="659351"/>
    <lineage>
        <taxon>Bacteria</taxon>
        <taxon>Pseudomonadati</taxon>
        <taxon>Pseudomonadota</taxon>
        <taxon>Gammaproteobacteria</taxon>
        <taxon>Vibrionales</taxon>
        <taxon>Vibrionaceae</taxon>
        <taxon>Vibrio</taxon>
    </lineage>
</organism>
<keyword evidence="4 6" id="KW-0472">Membrane</keyword>
<dbReference type="Gene3D" id="1.20.1560.10">
    <property type="entry name" value="ABC transporter type 1, transmembrane domain"/>
    <property type="match status" value="1"/>
</dbReference>
<dbReference type="Proteomes" id="UP000838672">
    <property type="component" value="Unassembled WGS sequence"/>
</dbReference>
<dbReference type="SUPFAM" id="SSF52540">
    <property type="entry name" value="P-loop containing nucleoside triphosphate hydrolases"/>
    <property type="match status" value="1"/>
</dbReference>
<feature type="region of interest" description="Disordered" evidence="5">
    <location>
        <begin position="1"/>
        <end position="23"/>
    </location>
</feature>
<dbReference type="PANTHER" id="PTHR24221">
    <property type="entry name" value="ATP-BINDING CASSETTE SUB-FAMILY B"/>
    <property type="match status" value="1"/>
</dbReference>
<evidence type="ECO:0000256" key="6">
    <source>
        <dbReference type="SAM" id="Phobius"/>
    </source>
</evidence>
<dbReference type="Pfam" id="PF00664">
    <property type="entry name" value="ABC_membrane"/>
    <property type="match status" value="1"/>
</dbReference>
<feature type="transmembrane region" description="Helical" evidence="6">
    <location>
        <begin position="63"/>
        <end position="84"/>
    </location>
</feature>
<evidence type="ECO:0000256" key="2">
    <source>
        <dbReference type="ARBA" id="ARBA00022692"/>
    </source>
</evidence>
<dbReference type="Gene3D" id="3.40.50.300">
    <property type="entry name" value="P-loop containing nucleotide triphosphate hydrolases"/>
    <property type="match status" value="1"/>
</dbReference>
<comment type="subcellular location">
    <subcellularLocation>
        <location evidence="1">Cell membrane</location>
        <topology evidence="1">Multi-pass membrane protein</topology>
    </subcellularLocation>
</comment>
<dbReference type="InterPro" id="IPR039421">
    <property type="entry name" value="Type_1_exporter"/>
</dbReference>
<reference evidence="8" key="1">
    <citation type="submission" date="2021-11" db="EMBL/GenBank/DDBJ databases">
        <authorList>
            <person name="Rodrigo-Torres L."/>
            <person name="Arahal R. D."/>
            <person name="Lucena T."/>
        </authorList>
    </citation>
    <scope>NUCLEOTIDE SEQUENCE</scope>
    <source>
        <strain evidence="8">CECT 7929</strain>
    </source>
</reference>
<dbReference type="InterPro" id="IPR011527">
    <property type="entry name" value="ABC1_TM_dom"/>
</dbReference>
<evidence type="ECO:0000256" key="5">
    <source>
        <dbReference type="SAM" id="MobiDB-lite"/>
    </source>
</evidence>
<keyword evidence="9" id="KW-1185">Reference proteome</keyword>
<dbReference type="RefSeq" id="WP_237464847.1">
    <property type="nucleotide sequence ID" value="NZ_CAKLDI010000001.1"/>
</dbReference>
<evidence type="ECO:0000313" key="8">
    <source>
        <dbReference type="EMBL" id="CAH0532803.1"/>
    </source>
</evidence>